<evidence type="ECO:0000313" key="3">
    <source>
        <dbReference type="Proteomes" id="UP000237640"/>
    </source>
</evidence>
<keyword evidence="3" id="KW-1185">Reference proteome</keyword>
<protein>
    <submittedName>
        <fullName evidence="2">Sel1 repeat-containing protein</fullName>
    </submittedName>
</protein>
<dbReference type="EMBL" id="PVYX01000002">
    <property type="protein sequence ID" value="PRX54968.1"/>
    <property type="molecule type" value="Genomic_DNA"/>
</dbReference>
<dbReference type="PANTHER" id="PTHR43628">
    <property type="entry name" value="ACTIVATOR OF C KINASE PROTEIN 1-RELATED"/>
    <property type="match status" value="1"/>
</dbReference>
<gene>
    <name evidence="2" type="ORF">CLV81_3373</name>
</gene>
<dbReference type="SMART" id="SM00671">
    <property type="entry name" value="SEL1"/>
    <property type="match status" value="3"/>
</dbReference>
<sequence>MKKLVLIIVLMALVPNIAMAKRVRGLFGKSERIEKIMDVDIKGSNGEDLYLGYKTTSQFFFMGVYMKDDGYVLGIKGKFGSYYTLDEQQLASFQETGSLPNPMPSYEIPLTDWLWGFSLWILLAVLAGIWFFPKNGKALFERGCTYYFGKNAKVDYSKAFAYFQKSAKKKYAPAIFNMGIMHLKGQGVPKDIQKAVPLFEQASDMGNTNANVTLGNLYYEGLEIPKDLGKAELWFNKACGQGHDGACKMVAHIQEQD</sequence>
<dbReference type="Proteomes" id="UP000237640">
    <property type="component" value="Unassembled WGS sequence"/>
</dbReference>
<dbReference type="Gene3D" id="1.25.40.10">
    <property type="entry name" value="Tetratricopeptide repeat domain"/>
    <property type="match status" value="1"/>
</dbReference>
<keyword evidence="1" id="KW-1133">Transmembrane helix</keyword>
<dbReference type="AlphaFoldDB" id="A0A2T0MBU2"/>
<name>A0A2T0MBU2_9FLAO</name>
<dbReference type="PANTHER" id="PTHR43628:SF1">
    <property type="entry name" value="CHITIN SYNTHASE REGULATORY FACTOR 2-RELATED"/>
    <property type="match status" value="1"/>
</dbReference>
<dbReference type="InterPro" id="IPR006597">
    <property type="entry name" value="Sel1-like"/>
</dbReference>
<reference evidence="2 3" key="1">
    <citation type="submission" date="2018-03" db="EMBL/GenBank/DDBJ databases">
        <title>Genomic Encyclopedia of Archaeal and Bacterial Type Strains, Phase II (KMG-II): from individual species to whole genera.</title>
        <authorList>
            <person name="Goeker M."/>
        </authorList>
    </citation>
    <scope>NUCLEOTIDE SEQUENCE [LARGE SCALE GENOMIC DNA]</scope>
    <source>
        <strain evidence="2 3">DSM 25027</strain>
    </source>
</reference>
<dbReference type="Pfam" id="PF08238">
    <property type="entry name" value="Sel1"/>
    <property type="match status" value="3"/>
</dbReference>
<proteinExistence type="predicted"/>
<comment type="caution">
    <text evidence="2">The sequence shown here is derived from an EMBL/GenBank/DDBJ whole genome shotgun (WGS) entry which is preliminary data.</text>
</comment>
<dbReference type="InterPro" id="IPR011990">
    <property type="entry name" value="TPR-like_helical_dom_sf"/>
</dbReference>
<keyword evidence="1" id="KW-0472">Membrane</keyword>
<feature type="transmembrane region" description="Helical" evidence="1">
    <location>
        <begin position="113"/>
        <end position="132"/>
    </location>
</feature>
<evidence type="ECO:0000313" key="2">
    <source>
        <dbReference type="EMBL" id="PRX54968.1"/>
    </source>
</evidence>
<evidence type="ECO:0000256" key="1">
    <source>
        <dbReference type="SAM" id="Phobius"/>
    </source>
</evidence>
<keyword evidence="1" id="KW-0812">Transmembrane</keyword>
<dbReference type="SUPFAM" id="SSF81901">
    <property type="entry name" value="HCP-like"/>
    <property type="match status" value="1"/>
</dbReference>
<dbReference type="RefSeq" id="WP_106146489.1">
    <property type="nucleotide sequence ID" value="NZ_PVYX01000002.1"/>
</dbReference>
<dbReference type="OrthoDB" id="6064897at2"/>
<accession>A0A2T0MBU2</accession>
<dbReference type="InterPro" id="IPR052945">
    <property type="entry name" value="Mitotic_Regulator"/>
</dbReference>
<organism evidence="2 3">
    <name type="scientific">Flagellimonas meridianipacifica</name>
    <dbReference type="NCBI Taxonomy" id="1080225"/>
    <lineage>
        <taxon>Bacteria</taxon>
        <taxon>Pseudomonadati</taxon>
        <taxon>Bacteroidota</taxon>
        <taxon>Flavobacteriia</taxon>
        <taxon>Flavobacteriales</taxon>
        <taxon>Flavobacteriaceae</taxon>
        <taxon>Flagellimonas</taxon>
    </lineage>
</organism>